<dbReference type="SUPFAM" id="SSF46689">
    <property type="entry name" value="Homeodomain-like"/>
    <property type="match status" value="1"/>
</dbReference>
<dbReference type="AlphaFoldDB" id="W9C3T4"/>
<dbReference type="InterPro" id="IPR006600">
    <property type="entry name" value="HTH_CenpB_DNA-bd_dom"/>
</dbReference>
<proteinExistence type="predicted"/>
<accession>W9C3T4</accession>
<dbReference type="PANTHER" id="PTHR19303:SF74">
    <property type="entry name" value="POGO TRANSPOSABLE ELEMENT WITH KRAB DOMAIN"/>
    <property type="match status" value="1"/>
</dbReference>
<keyword evidence="2" id="KW-0539">Nucleus</keyword>
<organism evidence="4 5">
    <name type="scientific">Sclerotinia borealis (strain F-4128)</name>
    <dbReference type="NCBI Taxonomy" id="1432307"/>
    <lineage>
        <taxon>Eukaryota</taxon>
        <taxon>Fungi</taxon>
        <taxon>Dikarya</taxon>
        <taxon>Ascomycota</taxon>
        <taxon>Pezizomycotina</taxon>
        <taxon>Leotiomycetes</taxon>
        <taxon>Helotiales</taxon>
        <taxon>Sclerotiniaceae</taxon>
        <taxon>Sclerotinia</taxon>
    </lineage>
</organism>
<evidence type="ECO:0000259" key="3">
    <source>
        <dbReference type="PROSITE" id="PS51253"/>
    </source>
</evidence>
<sequence length="215" mass="24837">MISKLHIENDISAALNAIVNGVSIRKAALDYGIPRTTLYNRIKGRVSHQKSHQSMQKIAPIQEKRLVEWILVQESLGTSPTYQQIREIGERLFDIKELDSTLGKRWVRNFLERNPEIRTKRQYKIDSARVSGASHDIIAPWFRKLDLPEIIDIKPENRYNIDEAGIMEGQGLNGLVVGSSQHRNIQEKTAWFKSLDVFYRVCFSDRASIHVTRHF</sequence>
<name>W9C3T4_SCLBF</name>
<gene>
    <name evidence="4" type="ORF">SBOR_8226</name>
</gene>
<dbReference type="Proteomes" id="UP000019487">
    <property type="component" value="Unassembled WGS sequence"/>
</dbReference>
<dbReference type="GO" id="GO:0003677">
    <property type="term" value="F:DNA binding"/>
    <property type="evidence" value="ECO:0007669"/>
    <property type="project" value="UniProtKB-KW"/>
</dbReference>
<dbReference type="PANTHER" id="PTHR19303">
    <property type="entry name" value="TRANSPOSON"/>
    <property type="match status" value="1"/>
</dbReference>
<evidence type="ECO:0000256" key="2">
    <source>
        <dbReference type="ARBA" id="ARBA00023242"/>
    </source>
</evidence>
<dbReference type="GO" id="GO:0005634">
    <property type="term" value="C:nucleus"/>
    <property type="evidence" value="ECO:0007669"/>
    <property type="project" value="TreeGrafter"/>
</dbReference>
<reference evidence="4 5" key="1">
    <citation type="journal article" date="2014" name="Genome Announc.">
        <title>Draft genome sequence of Sclerotinia borealis, a psychrophilic plant pathogenic fungus.</title>
        <authorList>
            <person name="Mardanov A.V."/>
            <person name="Beletsky A.V."/>
            <person name="Kadnikov V.V."/>
            <person name="Ignatov A.N."/>
            <person name="Ravin N.V."/>
        </authorList>
    </citation>
    <scope>NUCLEOTIDE SEQUENCE [LARGE SCALE GENOMIC DNA]</scope>
    <source>
        <strain evidence="5">F-4157</strain>
    </source>
</reference>
<dbReference type="PROSITE" id="PS51253">
    <property type="entry name" value="HTH_CENPB"/>
    <property type="match status" value="1"/>
</dbReference>
<comment type="caution">
    <text evidence="4">The sequence shown here is derived from an EMBL/GenBank/DDBJ whole genome shotgun (WGS) entry which is preliminary data.</text>
</comment>
<evidence type="ECO:0000256" key="1">
    <source>
        <dbReference type="ARBA" id="ARBA00023125"/>
    </source>
</evidence>
<keyword evidence="1" id="KW-0238">DNA-binding</keyword>
<dbReference type="Pfam" id="PF05225">
    <property type="entry name" value="HTH_psq"/>
    <property type="match status" value="1"/>
</dbReference>
<keyword evidence="5" id="KW-1185">Reference proteome</keyword>
<dbReference type="InterPro" id="IPR007889">
    <property type="entry name" value="HTH_Psq"/>
</dbReference>
<protein>
    <submittedName>
        <fullName evidence="4">Transposase</fullName>
    </submittedName>
</protein>
<dbReference type="InterPro" id="IPR009057">
    <property type="entry name" value="Homeodomain-like_sf"/>
</dbReference>
<dbReference type="InterPro" id="IPR050863">
    <property type="entry name" value="CenT-Element_Derived"/>
</dbReference>
<dbReference type="Pfam" id="PF03221">
    <property type="entry name" value="HTH_Tnp_Tc5"/>
    <property type="match status" value="1"/>
</dbReference>
<dbReference type="Gene3D" id="1.10.10.60">
    <property type="entry name" value="Homeodomain-like"/>
    <property type="match status" value="1"/>
</dbReference>
<evidence type="ECO:0000313" key="5">
    <source>
        <dbReference type="Proteomes" id="UP000019487"/>
    </source>
</evidence>
<dbReference type="STRING" id="1432307.W9C3T4"/>
<dbReference type="EMBL" id="AYSA01000506">
    <property type="protein sequence ID" value="ESZ91407.1"/>
    <property type="molecule type" value="Genomic_DNA"/>
</dbReference>
<dbReference type="HOGENOM" id="CLU_013929_8_2_1"/>
<feature type="domain" description="HTH CENPB-type" evidence="3">
    <location>
        <begin position="50"/>
        <end position="120"/>
    </location>
</feature>
<evidence type="ECO:0000313" key="4">
    <source>
        <dbReference type="EMBL" id="ESZ91407.1"/>
    </source>
</evidence>
<dbReference type="OrthoDB" id="3554391at2759"/>
<dbReference type="SMART" id="SM00674">
    <property type="entry name" value="CENPB"/>
    <property type="match status" value="1"/>
</dbReference>